<organism evidence="1 2">
    <name type="scientific">Nephila pilipes</name>
    <name type="common">Giant wood spider</name>
    <name type="synonym">Nephila maculata</name>
    <dbReference type="NCBI Taxonomy" id="299642"/>
    <lineage>
        <taxon>Eukaryota</taxon>
        <taxon>Metazoa</taxon>
        <taxon>Ecdysozoa</taxon>
        <taxon>Arthropoda</taxon>
        <taxon>Chelicerata</taxon>
        <taxon>Arachnida</taxon>
        <taxon>Araneae</taxon>
        <taxon>Araneomorphae</taxon>
        <taxon>Entelegynae</taxon>
        <taxon>Araneoidea</taxon>
        <taxon>Nephilidae</taxon>
        <taxon>Nephila</taxon>
    </lineage>
</organism>
<protein>
    <submittedName>
        <fullName evidence="1">Uncharacterized protein</fullName>
    </submittedName>
</protein>
<evidence type="ECO:0000313" key="2">
    <source>
        <dbReference type="Proteomes" id="UP000887013"/>
    </source>
</evidence>
<name>A0A8X6TKN6_NEPPI</name>
<dbReference type="OrthoDB" id="10430300at2759"/>
<proteinExistence type="predicted"/>
<dbReference type="EMBL" id="BMAW01060883">
    <property type="protein sequence ID" value="GFT28532.1"/>
    <property type="molecule type" value="Genomic_DNA"/>
</dbReference>
<sequence length="89" mass="10025">MKLQVHSKGQTKRQEKMLILFFVRDEKVRQSCCVRNAALLATVLAKVGSIFLRSKPDCSTLTKGCHLVSKSETQWYAIRLSGTVQAGWL</sequence>
<dbReference type="AlphaFoldDB" id="A0A8X6TKN6"/>
<comment type="caution">
    <text evidence="1">The sequence shown here is derived from an EMBL/GenBank/DDBJ whole genome shotgun (WGS) entry which is preliminary data.</text>
</comment>
<gene>
    <name evidence="1" type="ORF">NPIL_8791</name>
</gene>
<reference evidence="1" key="1">
    <citation type="submission" date="2020-08" db="EMBL/GenBank/DDBJ databases">
        <title>Multicomponent nature underlies the extraordinary mechanical properties of spider dragline silk.</title>
        <authorList>
            <person name="Kono N."/>
            <person name="Nakamura H."/>
            <person name="Mori M."/>
            <person name="Yoshida Y."/>
            <person name="Ohtoshi R."/>
            <person name="Malay A.D."/>
            <person name="Moran D.A.P."/>
            <person name="Tomita M."/>
            <person name="Numata K."/>
            <person name="Arakawa K."/>
        </authorList>
    </citation>
    <scope>NUCLEOTIDE SEQUENCE</scope>
</reference>
<accession>A0A8X6TKN6</accession>
<dbReference type="Proteomes" id="UP000887013">
    <property type="component" value="Unassembled WGS sequence"/>
</dbReference>
<keyword evidence="2" id="KW-1185">Reference proteome</keyword>
<evidence type="ECO:0000313" key="1">
    <source>
        <dbReference type="EMBL" id="GFT28532.1"/>
    </source>
</evidence>